<keyword evidence="2" id="KW-0004">4Fe-4S</keyword>
<keyword evidence="4" id="KW-0479">Metal-binding</keyword>
<comment type="cofactor">
    <cofactor evidence="1">
        <name>[4Fe-4S] cluster</name>
        <dbReference type="ChEBI" id="CHEBI:49883"/>
    </cofactor>
</comment>
<dbReference type="SFLD" id="SFLDS00029">
    <property type="entry name" value="Radical_SAM"/>
    <property type="match status" value="1"/>
</dbReference>
<dbReference type="InterPro" id="IPR000385">
    <property type="entry name" value="MoaA_NifB_PqqE_Fe-S-bd_CS"/>
</dbReference>
<evidence type="ECO:0000256" key="3">
    <source>
        <dbReference type="ARBA" id="ARBA00022691"/>
    </source>
</evidence>
<dbReference type="SUPFAM" id="SSF102114">
    <property type="entry name" value="Radical SAM enzymes"/>
    <property type="match status" value="1"/>
</dbReference>
<dbReference type="Gene3D" id="3.20.20.70">
    <property type="entry name" value="Aldolase class I"/>
    <property type="match status" value="1"/>
</dbReference>
<evidence type="ECO:0000256" key="5">
    <source>
        <dbReference type="ARBA" id="ARBA00023004"/>
    </source>
</evidence>
<evidence type="ECO:0000256" key="6">
    <source>
        <dbReference type="ARBA" id="ARBA00023014"/>
    </source>
</evidence>
<dbReference type="Proteomes" id="UP001281656">
    <property type="component" value="Unassembled WGS sequence"/>
</dbReference>
<evidence type="ECO:0000256" key="2">
    <source>
        <dbReference type="ARBA" id="ARBA00022485"/>
    </source>
</evidence>
<keyword evidence="3" id="KW-0949">S-adenosyl-L-methionine</keyword>
<accession>A0ABU4JX21</accession>
<dbReference type="RefSeq" id="WP_318798973.1">
    <property type="nucleotide sequence ID" value="NZ_JARUJP010000025.1"/>
</dbReference>
<evidence type="ECO:0000259" key="7">
    <source>
        <dbReference type="PROSITE" id="PS51918"/>
    </source>
</evidence>
<keyword evidence="5" id="KW-0408">Iron</keyword>
<dbReference type="PROSITE" id="PS51918">
    <property type="entry name" value="RADICAL_SAM"/>
    <property type="match status" value="1"/>
</dbReference>
<dbReference type="EMBL" id="JARUJP010000025">
    <property type="protein sequence ID" value="MDW8802683.1"/>
    <property type="molecule type" value="Genomic_DNA"/>
</dbReference>
<dbReference type="SFLD" id="SFLDG01100">
    <property type="entry name" value="methyltransferase_(Class_D)"/>
    <property type="match status" value="1"/>
</dbReference>
<name>A0ABU4JX21_9CLOT</name>
<dbReference type="PANTHER" id="PTHR43306:SF1">
    <property type="entry name" value="7,8-DIHYDRO-6-HYDROXYMETHYLPTERIN DIMETHYLTRANSFERASE"/>
    <property type="match status" value="1"/>
</dbReference>
<comment type="caution">
    <text evidence="8">The sequence shown here is derived from an EMBL/GenBank/DDBJ whole genome shotgun (WGS) entry which is preliminary data.</text>
</comment>
<proteinExistence type="predicted"/>
<dbReference type="Pfam" id="PF04055">
    <property type="entry name" value="Radical_SAM"/>
    <property type="match status" value="1"/>
</dbReference>
<dbReference type="SFLD" id="SFLDG01386">
    <property type="entry name" value="main_SPASM_domain-containing"/>
    <property type="match status" value="1"/>
</dbReference>
<gene>
    <name evidence="8" type="ORF">P8V03_16160</name>
</gene>
<evidence type="ECO:0000256" key="1">
    <source>
        <dbReference type="ARBA" id="ARBA00001966"/>
    </source>
</evidence>
<dbReference type="InterPro" id="IPR056488">
    <property type="entry name" value="Zn_ribbon_HMPTM"/>
</dbReference>
<dbReference type="SMART" id="SM00729">
    <property type="entry name" value="Elp3"/>
    <property type="match status" value="1"/>
</dbReference>
<protein>
    <submittedName>
        <fullName evidence="8">Radical SAM protein</fullName>
    </submittedName>
</protein>
<dbReference type="CDD" id="cd01335">
    <property type="entry name" value="Radical_SAM"/>
    <property type="match status" value="1"/>
</dbReference>
<dbReference type="NCBIfam" id="NF045646">
    <property type="entry name" value="rSAM_Se_TrsS"/>
    <property type="match status" value="1"/>
</dbReference>
<keyword evidence="6" id="KW-0411">Iron-sulfur</keyword>
<dbReference type="InterPro" id="IPR054698">
    <property type="entry name" value="rSAM_Se_TrsS"/>
</dbReference>
<reference evidence="8 9" key="1">
    <citation type="submission" date="2023-04" db="EMBL/GenBank/DDBJ databases">
        <title>Clostridium tannerae sp. nov., isolated from the fecal material of an alpaca.</title>
        <authorList>
            <person name="Miller S."/>
            <person name="Hendry M."/>
            <person name="King J."/>
            <person name="Sankaranarayanan K."/>
            <person name="Lawson P.A."/>
        </authorList>
    </citation>
    <scope>NUCLEOTIDE SEQUENCE [LARGE SCALE GENOMIC DNA]</scope>
    <source>
        <strain evidence="8 9">A1-XYC3</strain>
    </source>
</reference>
<evidence type="ECO:0000313" key="9">
    <source>
        <dbReference type="Proteomes" id="UP001281656"/>
    </source>
</evidence>
<dbReference type="InterPro" id="IPR006638">
    <property type="entry name" value="Elp3/MiaA/NifB-like_rSAM"/>
</dbReference>
<evidence type="ECO:0000313" key="8">
    <source>
        <dbReference type="EMBL" id="MDW8802683.1"/>
    </source>
</evidence>
<dbReference type="SFLD" id="SFLDG01067">
    <property type="entry name" value="SPASM/twitch_domain_containing"/>
    <property type="match status" value="1"/>
</dbReference>
<dbReference type="InterPro" id="IPR034474">
    <property type="entry name" value="Methyltransferase_Class_D"/>
</dbReference>
<feature type="domain" description="Radical SAM core" evidence="7">
    <location>
        <begin position="89"/>
        <end position="304"/>
    </location>
</feature>
<sequence length="451" mass="51061">MDKATVISETESLCPICLKKIEAKKIKEGTNVYLQKECEYHGSFKTIIWRDSPKIESWIRNKIPSYPKTPFTEIEKGCPFDCGLCKEHRQHTCTALIEVTDKCNLNCSFCFANSGSSFNELTLEKIEFLYRSVLKSSGNCNIQISGGEPTVREDLPEIIRLGHSIGFSFIQLNTNGVRIAEEEGYLKELKEAGLNSIFLQFDGMDDSIYEKLRGKKLLNLKLKAIESCKKYNIGVILVPTLVPKINIDNIGAIIDFALENLPTVRGVHFQPVSYFGRIPDIPKDEDRVTIPEVIRAIEKQTGGRIQEESFRPPGCENSFCSFHGNYIYKGNGQLSQVTKHSSDCCCSSEKAEAGAEKAKKFVARNWSERNNVSSNIKMGTSQIMNWDDIIQSIKNYSFSISGMAFQDVWNIDLERVKDCCIHVVNPEGKLIPFCAYNLTDIKGNYLYRRRK</sequence>
<evidence type="ECO:0000256" key="4">
    <source>
        <dbReference type="ARBA" id="ARBA00022723"/>
    </source>
</evidence>
<dbReference type="InterPro" id="IPR058240">
    <property type="entry name" value="rSAM_sf"/>
</dbReference>
<dbReference type="InterPro" id="IPR013785">
    <property type="entry name" value="Aldolase_TIM"/>
</dbReference>
<dbReference type="PANTHER" id="PTHR43306">
    <property type="entry name" value="7,8-DIHYDRO-6-HYDROXYMETHYLPTERIN DIMETHYLTRANSFERASE"/>
    <property type="match status" value="1"/>
</dbReference>
<dbReference type="PROSITE" id="PS01305">
    <property type="entry name" value="MOAA_NIFB_PQQE"/>
    <property type="match status" value="1"/>
</dbReference>
<keyword evidence="9" id="KW-1185">Reference proteome</keyword>
<organism evidence="8 9">
    <name type="scientific">Clostridium tanneri</name>
    <dbReference type="NCBI Taxonomy" id="3037988"/>
    <lineage>
        <taxon>Bacteria</taxon>
        <taxon>Bacillati</taxon>
        <taxon>Bacillota</taxon>
        <taxon>Clostridia</taxon>
        <taxon>Eubacteriales</taxon>
        <taxon>Clostridiaceae</taxon>
        <taxon>Clostridium</taxon>
    </lineage>
</organism>
<dbReference type="InterPro" id="IPR007197">
    <property type="entry name" value="rSAM"/>
</dbReference>
<dbReference type="Pfam" id="PF23545">
    <property type="entry name" value="Zn_ribbon_HMPTM"/>
    <property type="match status" value="1"/>
</dbReference>